<accession>W6K314</accession>
<organism evidence="2 3">
    <name type="scientific">Nostocoides australiense Ben110</name>
    <dbReference type="NCBI Taxonomy" id="1193182"/>
    <lineage>
        <taxon>Bacteria</taxon>
        <taxon>Bacillati</taxon>
        <taxon>Actinomycetota</taxon>
        <taxon>Actinomycetes</taxon>
        <taxon>Micrococcales</taxon>
        <taxon>Intrasporangiaceae</taxon>
        <taxon>Nostocoides</taxon>
    </lineage>
</organism>
<keyword evidence="1" id="KW-1133">Transmembrane helix</keyword>
<name>W6K314_9MICO</name>
<dbReference type="STRING" id="1193182.BN11_200014"/>
<dbReference type="AlphaFoldDB" id="W6K314"/>
<dbReference type="EMBL" id="CAJA01000113">
    <property type="protein sequence ID" value="CCH72839.1"/>
    <property type="molecule type" value="Genomic_DNA"/>
</dbReference>
<dbReference type="Proteomes" id="UP000035763">
    <property type="component" value="Unassembled WGS sequence"/>
</dbReference>
<keyword evidence="1" id="KW-0812">Transmembrane</keyword>
<keyword evidence="1" id="KW-0472">Membrane</keyword>
<gene>
    <name evidence="2" type="ORF">BN11_200014</name>
</gene>
<keyword evidence="3" id="KW-1185">Reference proteome</keyword>
<proteinExistence type="predicted"/>
<feature type="transmembrane region" description="Helical" evidence="1">
    <location>
        <begin position="35"/>
        <end position="51"/>
    </location>
</feature>
<feature type="transmembrane region" description="Helical" evidence="1">
    <location>
        <begin position="12"/>
        <end position="29"/>
    </location>
</feature>
<protein>
    <submittedName>
        <fullName evidence="2">Uncharacterized protein</fullName>
    </submittedName>
</protein>
<evidence type="ECO:0000256" key="1">
    <source>
        <dbReference type="SAM" id="Phobius"/>
    </source>
</evidence>
<evidence type="ECO:0000313" key="3">
    <source>
        <dbReference type="Proteomes" id="UP000035763"/>
    </source>
</evidence>
<evidence type="ECO:0000313" key="2">
    <source>
        <dbReference type="EMBL" id="CCH72839.1"/>
    </source>
</evidence>
<comment type="caution">
    <text evidence="2">The sequence shown here is derived from an EMBL/GenBank/DDBJ whole genome shotgun (WGS) entry which is preliminary data.</text>
</comment>
<reference evidence="2 3" key="1">
    <citation type="journal article" date="2013" name="ISME J.">
        <title>A metabolic model for members of the genus Tetrasphaera involved in enhanced biological phosphorus removal.</title>
        <authorList>
            <person name="Kristiansen R."/>
            <person name="Nguyen H.T.T."/>
            <person name="Saunders A.M."/>
            <person name="Nielsen J.L."/>
            <person name="Wimmer R."/>
            <person name="Le V.Q."/>
            <person name="McIlroy S.J."/>
            <person name="Petrovski S."/>
            <person name="Seviour R.J."/>
            <person name="Calteau A."/>
            <person name="Nielsen K.L."/>
            <person name="Nielsen P.H."/>
        </authorList>
    </citation>
    <scope>NUCLEOTIDE SEQUENCE [LARGE SCALE GENOMIC DNA]</scope>
    <source>
        <strain evidence="2 3">Ben110</strain>
    </source>
</reference>
<sequence length="59" mass="6122">MRQPIEQRRSPRLLQLIGLIGCLALVGTLPPASVLAGLAVLAVGIVGRLLLRSENGGGH</sequence>